<keyword evidence="3" id="KW-1185">Reference proteome</keyword>
<dbReference type="EMBL" id="LR778301">
    <property type="protein sequence ID" value="CAB1369015.1"/>
    <property type="molecule type" value="Genomic_DNA"/>
</dbReference>
<evidence type="ECO:0000259" key="1">
    <source>
        <dbReference type="Pfam" id="PF12684"/>
    </source>
</evidence>
<evidence type="ECO:0000313" key="3">
    <source>
        <dbReference type="Proteomes" id="UP000515733"/>
    </source>
</evidence>
<dbReference type="OrthoDB" id="256590at2"/>
<name>A0A6S6XXG5_9PROT</name>
<sequence length="253" mass="27590">MKLNHPGLLVMPATQYHAEKAIGHSGIVKMLKSPAHLREYLDHPHQPTPAMAFGTAVHTYVLEQDRFAEEFVVAEKFDRRTKEGKEAAARFEEANQGKIVITSEEMSTLTLVQRAVFAHQGAAQLLSVGDAELSAFWTDADTGLNCKCRPDWFNGDAIVDLKTCVDASSSGFSKSIANFGYDIQTAYYVGRDWNGTSVPVCRCGEGRAARGSCLSRRSRCDRDRAQEIPGGTSALEVVPGIGQLAGVPTGWRD</sequence>
<dbReference type="InterPro" id="IPR011604">
    <property type="entry name" value="PDDEXK-like_dom_sf"/>
</dbReference>
<gene>
    <name evidence="2" type="ORF">DENOEST_1850</name>
</gene>
<dbReference type="Pfam" id="PF12684">
    <property type="entry name" value="DUF3799"/>
    <property type="match status" value="1"/>
</dbReference>
<evidence type="ECO:0000313" key="2">
    <source>
        <dbReference type="EMBL" id="CAB1369015.1"/>
    </source>
</evidence>
<reference evidence="2 3" key="1">
    <citation type="submission" date="2020-03" db="EMBL/GenBank/DDBJ databases">
        <authorList>
            <consortium name="Genoscope - CEA"/>
            <person name="William W."/>
        </authorList>
    </citation>
    <scope>NUCLEOTIDE SEQUENCE [LARGE SCALE GENOMIC DNA]</scope>
    <source>
        <strain evidence="3">DSM 16959</strain>
    </source>
</reference>
<organism evidence="2 3">
    <name type="scientific">Denitratisoma oestradiolicum</name>
    <dbReference type="NCBI Taxonomy" id="311182"/>
    <lineage>
        <taxon>Bacteria</taxon>
        <taxon>Pseudomonadati</taxon>
        <taxon>Pseudomonadota</taxon>
        <taxon>Betaproteobacteria</taxon>
        <taxon>Nitrosomonadales</taxon>
        <taxon>Sterolibacteriaceae</taxon>
        <taxon>Denitratisoma</taxon>
    </lineage>
</organism>
<dbReference type="InterPro" id="IPR024432">
    <property type="entry name" value="Put_RecE_PDDEXK-like_dom"/>
</dbReference>
<dbReference type="KEGG" id="doe:DENOEST_1850"/>
<accession>A0A6S6XXG5</accession>
<dbReference type="Gene3D" id="3.90.320.10">
    <property type="match status" value="1"/>
</dbReference>
<feature type="domain" description="Putative exodeoxyribonuclease 8 PDDEXK-like" evidence="1">
    <location>
        <begin position="24"/>
        <end position="188"/>
    </location>
</feature>
<proteinExistence type="predicted"/>
<dbReference type="Proteomes" id="UP000515733">
    <property type="component" value="Chromosome"/>
</dbReference>
<dbReference type="AlphaFoldDB" id="A0A6S6XXG5"/>
<protein>
    <recommendedName>
        <fullName evidence="1">Putative exodeoxyribonuclease 8 PDDEXK-like domain-containing protein</fullName>
    </recommendedName>
</protein>